<proteinExistence type="predicted"/>
<dbReference type="OrthoDB" id="7816979at2"/>
<accession>A0A1G7QKM6</accession>
<protein>
    <submittedName>
        <fullName evidence="1">Uncharacterized protein</fullName>
    </submittedName>
</protein>
<organism evidence="1 2">
    <name type="scientific">Rhodobacter capsulatus</name>
    <name type="common">Rhodopseudomonas capsulata</name>
    <dbReference type="NCBI Taxonomy" id="1061"/>
    <lineage>
        <taxon>Bacteria</taxon>
        <taxon>Pseudomonadati</taxon>
        <taxon>Pseudomonadota</taxon>
        <taxon>Alphaproteobacteria</taxon>
        <taxon>Rhodobacterales</taxon>
        <taxon>Rhodobacter group</taxon>
        <taxon>Rhodobacter</taxon>
    </lineage>
</organism>
<sequence>MDLVFHLGAHATDDERLVRTLATNPEAMTAARSHAPAPAAYRMALRDALIGLKGQPADAATQDRLRTACLRGARGPVERLVFSYENFLALPERAIGASGLYPAAADKLVPLANLFPQDRTEFHLGLLDPALLLVALAARQPGRDFSELLCGHAPEDLRWGPVVTRMAEAAGRVGAQLVLWCNEDLPLLFPEVLRRMGGLPEAGALMGEYGLAEALMQPEGARRLRAYLASHPPQTAEQRRKVLIAFLEKFARPEALVADVPLPGFTADLVAEIAARYAADLADMARLPGVTLITP</sequence>
<evidence type="ECO:0000313" key="1">
    <source>
        <dbReference type="EMBL" id="SDF99056.1"/>
    </source>
</evidence>
<dbReference type="AlphaFoldDB" id="A0A1G7QKM6"/>
<name>A0A1G7QKM6_RHOCA</name>
<evidence type="ECO:0000313" key="2">
    <source>
        <dbReference type="Proteomes" id="UP000183812"/>
    </source>
</evidence>
<gene>
    <name evidence="1" type="ORF">SAMN04244550_03228</name>
</gene>
<dbReference type="Proteomes" id="UP000183812">
    <property type="component" value="Unassembled WGS sequence"/>
</dbReference>
<dbReference type="EMBL" id="FNAY01000024">
    <property type="protein sequence ID" value="SDF99056.1"/>
    <property type="molecule type" value="Genomic_DNA"/>
</dbReference>
<reference evidence="1 2" key="1">
    <citation type="submission" date="2016-10" db="EMBL/GenBank/DDBJ databases">
        <authorList>
            <person name="de Groot N.N."/>
        </authorList>
    </citation>
    <scope>NUCLEOTIDE SEQUENCE [LARGE SCALE GENOMIC DNA]</scope>
    <source>
        <strain evidence="2">DSM 938 / 37b4</strain>
    </source>
</reference>
<dbReference type="RefSeq" id="WP_074555867.1">
    <property type="nucleotide sequence ID" value="NZ_CP119563.1"/>
</dbReference>